<organism evidence="1 2">
    <name type="scientific">Trematosphaeria pertusa</name>
    <dbReference type="NCBI Taxonomy" id="390896"/>
    <lineage>
        <taxon>Eukaryota</taxon>
        <taxon>Fungi</taxon>
        <taxon>Dikarya</taxon>
        <taxon>Ascomycota</taxon>
        <taxon>Pezizomycotina</taxon>
        <taxon>Dothideomycetes</taxon>
        <taxon>Pleosporomycetidae</taxon>
        <taxon>Pleosporales</taxon>
        <taxon>Massarineae</taxon>
        <taxon>Trematosphaeriaceae</taxon>
        <taxon>Trematosphaeria</taxon>
    </lineage>
</organism>
<dbReference type="Proteomes" id="UP000800094">
    <property type="component" value="Unassembled WGS sequence"/>
</dbReference>
<dbReference type="AlphaFoldDB" id="A0A6A6IRJ9"/>
<accession>A0A6A6IRJ9</accession>
<gene>
    <name evidence="1" type="ORF">BU26DRAFT_216711</name>
</gene>
<dbReference type="GeneID" id="54574041"/>
<keyword evidence="2" id="KW-1185">Reference proteome</keyword>
<name>A0A6A6IRJ9_9PLEO</name>
<protein>
    <submittedName>
        <fullName evidence="1">Uncharacterized protein</fullName>
    </submittedName>
</protein>
<evidence type="ECO:0000313" key="2">
    <source>
        <dbReference type="Proteomes" id="UP000800094"/>
    </source>
</evidence>
<proteinExistence type="predicted"/>
<evidence type="ECO:0000313" key="1">
    <source>
        <dbReference type="EMBL" id="KAF2253164.1"/>
    </source>
</evidence>
<reference evidence="1" key="1">
    <citation type="journal article" date="2020" name="Stud. Mycol.">
        <title>101 Dothideomycetes genomes: a test case for predicting lifestyles and emergence of pathogens.</title>
        <authorList>
            <person name="Haridas S."/>
            <person name="Albert R."/>
            <person name="Binder M."/>
            <person name="Bloem J."/>
            <person name="Labutti K."/>
            <person name="Salamov A."/>
            <person name="Andreopoulos B."/>
            <person name="Baker S."/>
            <person name="Barry K."/>
            <person name="Bills G."/>
            <person name="Bluhm B."/>
            <person name="Cannon C."/>
            <person name="Castanera R."/>
            <person name="Culley D."/>
            <person name="Daum C."/>
            <person name="Ezra D."/>
            <person name="Gonzalez J."/>
            <person name="Henrissat B."/>
            <person name="Kuo A."/>
            <person name="Liang C."/>
            <person name="Lipzen A."/>
            <person name="Lutzoni F."/>
            <person name="Magnuson J."/>
            <person name="Mondo S."/>
            <person name="Nolan M."/>
            <person name="Ohm R."/>
            <person name="Pangilinan J."/>
            <person name="Park H.-J."/>
            <person name="Ramirez L."/>
            <person name="Alfaro M."/>
            <person name="Sun H."/>
            <person name="Tritt A."/>
            <person name="Yoshinaga Y."/>
            <person name="Zwiers L.-H."/>
            <person name="Turgeon B."/>
            <person name="Goodwin S."/>
            <person name="Spatafora J."/>
            <person name="Crous P."/>
            <person name="Grigoriev I."/>
        </authorList>
    </citation>
    <scope>NUCLEOTIDE SEQUENCE</scope>
    <source>
        <strain evidence="1">CBS 122368</strain>
    </source>
</reference>
<sequence length="175" mass="18899">MTTELLVLIYGTMRAKPTHARCDTGVERAAVGAMSSFERAQKHLFLPAPPLAQRRGQAAFQLAGRLTRPGQTRGQPFGSQRHLACAQVRLHAHLPAPDPCNAFHHFSAPPKLSSHRPPHEYARFRRLQHGAGLVEGFARADADVYLPAGASVSAVAIQSINATGAAISPLWSQRS</sequence>
<dbReference type="EMBL" id="ML987191">
    <property type="protein sequence ID" value="KAF2253164.1"/>
    <property type="molecule type" value="Genomic_DNA"/>
</dbReference>
<dbReference type="RefSeq" id="XP_033688168.1">
    <property type="nucleotide sequence ID" value="XM_033820711.1"/>
</dbReference>